<organism evidence="4 5">
    <name type="scientific">Parascedosporium putredinis</name>
    <dbReference type="NCBI Taxonomy" id="1442378"/>
    <lineage>
        <taxon>Eukaryota</taxon>
        <taxon>Fungi</taxon>
        <taxon>Dikarya</taxon>
        <taxon>Ascomycota</taxon>
        <taxon>Pezizomycotina</taxon>
        <taxon>Sordariomycetes</taxon>
        <taxon>Hypocreomycetidae</taxon>
        <taxon>Microascales</taxon>
        <taxon>Microascaceae</taxon>
        <taxon>Parascedosporium</taxon>
    </lineage>
</organism>
<dbReference type="EMBL" id="CALLCH030000013">
    <property type="protein sequence ID" value="CAI4215944.1"/>
    <property type="molecule type" value="Genomic_DNA"/>
</dbReference>
<comment type="caution">
    <text evidence="4">The sequence shown here is derived from an EMBL/GenBank/DDBJ whole genome shotgun (WGS) entry which is preliminary data.</text>
</comment>
<dbReference type="OrthoDB" id="1669814at2759"/>
<dbReference type="InterPro" id="IPR002347">
    <property type="entry name" value="SDR_fam"/>
</dbReference>
<reference evidence="4" key="1">
    <citation type="submission" date="2022-11" db="EMBL/GenBank/DDBJ databases">
        <authorList>
            <person name="Scott C."/>
            <person name="Bruce N."/>
        </authorList>
    </citation>
    <scope>NUCLEOTIDE SEQUENCE</scope>
</reference>
<dbReference type="PRINTS" id="PR00081">
    <property type="entry name" value="GDHRDH"/>
</dbReference>
<name>A0A9P1H3E1_9PEZI</name>
<dbReference type="CDD" id="cd05233">
    <property type="entry name" value="SDR_c"/>
    <property type="match status" value="1"/>
</dbReference>
<keyword evidence="2" id="KW-0521">NADP</keyword>
<dbReference type="Proteomes" id="UP000838763">
    <property type="component" value="Unassembled WGS sequence"/>
</dbReference>
<dbReference type="PRINTS" id="PR00080">
    <property type="entry name" value="SDRFAMILY"/>
</dbReference>
<evidence type="ECO:0000256" key="3">
    <source>
        <dbReference type="ARBA" id="ARBA00023002"/>
    </source>
</evidence>
<sequence>MAASLAGKTFFITGGASGMGLATKLAAVTDSVDVSYRSRILTQPVDVADRGAIKSFLEGTKRHFGRVDGIANIAGIGGRLIGTHPIWEIPTAEYDLVMDANARSVFNTLAEGLVPGFMETPGSIVNVGSMYSVRGFKNAAPYCGSKHAMIGLTKTAAIEAGEGGIRVNALLPGCVDTPLLRATFERFDEEPNQNTPIPRYGEPQEIANVIAYLLSSESSFVTGAVWNVDGGANA</sequence>
<dbReference type="PROSITE" id="PS00061">
    <property type="entry name" value="ADH_SHORT"/>
    <property type="match status" value="1"/>
</dbReference>
<evidence type="ECO:0000256" key="1">
    <source>
        <dbReference type="ARBA" id="ARBA00006484"/>
    </source>
</evidence>
<dbReference type="GO" id="GO:0016491">
    <property type="term" value="F:oxidoreductase activity"/>
    <property type="evidence" value="ECO:0007669"/>
    <property type="project" value="UniProtKB-KW"/>
</dbReference>
<dbReference type="FunFam" id="3.40.50.720:FF:000084">
    <property type="entry name" value="Short-chain dehydrogenase reductase"/>
    <property type="match status" value="1"/>
</dbReference>
<dbReference type="SUPFAM" id="SSF51735">
    <property type="entry name" value="NAD(P)-binding Rossmann-fold domains"/>
    <property type="match status" value="1"/>
</dbReference>
<dbReference type="InterPro" id="IPR020904">
    <property type="entry name" value="Sc_DH/Rdtase_CS"/>
</dbReference>
<protein>
    <recommendedName>
        <fullName evidence="6">Oxidoreductase</fullName>
    </recommendedName>
</protein>
<comment type="similarity">
    <text evidence="1">Belongs to the short-chain dehydrogenases/reductases (SDR) family.</text>
</comment>
<dbReference type="AlphaFoldDB" id="A0A9P1H3E1"/>
<gene>
    <name evidence="4" type="ORF">PPNO1_LOCUS5617</name>
</gene>
<evidence type="ECO:0000256" key="2">
    <source>
        <dbReference type="ARBA" id="ARBA00022857"/>
    </source>
</evidence>
<proteinExistence type="inferred from homology"/>
<evidence type="ECO:0000313" key="5">
    <source>
        <dbReference type="Proteomes" id="UP000838763"/>
    </source>
</evidence>
<dbReference type="PANTHER" id="PTHR24321">
    <property type="entry name" value="DEHYDROGENASES, SHORT CHAIN"/>
    <property type="match status" value="1"/>
</dbReference>
<dbReference type="InterPro" id="IPR036291">
    <property type="entry name" value="NAD(P)-bd_dom_sf"/>
</dbReference>
<evidence type="ECO:0000313" key="4">
    <source>
        <dbReference type="EMBL" id="CAI4215944.1"/>
    </source>
</evidence>
<dbReference type="Gene3D" id="3.40.50.720">
    <property type="entry name" value="NAD(P)-binding Rossmann-like Domain"/>
    <property type="match status" value="1"/>
</dbReference>
<dbReference type="PANTHER" id="PTHR24321:SF8">
    <property type="entry name" value="ESTRADIOL 17-BETA-DEHYDROGENASE 8-RELATED"/>
    <property type="match status" value="1"/>
</dbReference>
<evidence type="ECO:0008006" key="6">
    <source>
        <dbReference type="Google" id="ProtNLM"/>
    </source>
</evidence>
<keyword evidence="5" id="KW-1185">Reference proteome</keyword>
<keyword evidence="3" id="KW-0560">Oxidoreductase</keyword>
<accession>A0A9P1H3E1</accession>
<dbReference type="Pfam" id="PF13561">
    <property type="entry name" value="adh_short_C2"/>
    <property type="match status" value="1"/>
</dbReference>